<dbReference type="GO" id="GO:0001732">
    <property type="term" value="P:formation of cytoplasmic translation initiation complex"/>
    <property type="evidence" value="ECO:0007669"/>
    <property type="project" value="TreeGrafter"/>
</dbReference>
<organism evidence="8">
    <name type="scientific">Cryptosporidium hominis</name>
    <dbReference type="NCBI Taxonomy" id="237895"/>
    <lineage>
        <taxon>Eukaryota</taxon>
        <taxon>Sar</taxon>
        <taxon>Alveolata</taxon>
        <taxon>Apicomplexa</taxon>
        <taxon>Conoidasida</taxon>
        <taxon>Coccidia</taxon>
        <taxon>Eucoccidiorida</taxon>
        <taxon>Eimeriorina</taxon>
        <taxon>Cryptosporidiidae</taxon>
        <taxon>Cryptosporidium</taxon>
    </lineage>
</organism>
<evidence type="ECO:0000256" key="5">
    <source>
        <dbReference type="ARBA" id="ARBA00023134"/>
    </source>
</evidence>
<feature type="compositionally biased region" description="Basic residues" evidence="6">
    <location>
        <begin position="185"/>
        <end position="199"/>
    </location>
</feature>
<dbReference type="GO" id="GO:0071074">
    <property type="term" value="F:eukaryotic initiation factor eIF2 binding"/>
    <property type="evidence" value="ECO:0007669"/>
    <property type="project" value="TreeGrafter"/>
</dbReference>
<dbReference type="SUPFAM" id="SSF48371">
    <property type="entry name" value="ARM repeat"/>
    <property type="match status" value="1"/>
</dbReference>
<evidence type="ECO:0000313" key="10">
    <source>
        <dbReference type="Proteomes" id="UP001429100"/>
    </source>
</evidence>
<dbReference type="FunFam" id="3.30.30.170:FF:000002">
    <property type="entry name" value="Eukaryotic translation initiation factor 5"/>
    <property type="match status" value="1"/>
</dbReference>
<dbReference type="Gene3D" id="2.20.25.350">
    <property type="match status" value="1"/>
</dbReference>
<dbReference type="AlphaFoldDB" id="A0A0S4TIN5"/>
<feature type="region of interest" description="Disordered" evidence="6">
    <location>
        <begin position="136"/>
        <end position="201"/>
    </location>
</feature>
<feature type="region of interest" description="Disordered" evidence="6">
    <location>
        <begin position="378"/>
        <end position="410"/>
    </location>
</feature>
<dbReference type="Proteomes" id="UP000199752">
    <property type="component" value="Chromosome 7"/>
</dbReference>
<keyword evidence="3" id="KW-0547">Nucleotide-binding</keyword>
<evidence type="ECO:0000259" key="7">
    <source>
        <dbReference type="PROSITE" id="PS51363"/>
    </source>
</evidence>
<keyword evidence="2 9" id="KW-0396">Initiation factor</keyword>
<protein>
    <submittedName>
        <fullName evidence="9">Translation initiation factor eIF-5 Tif5p/ZnR+W2 domain-containing protein</fullName>
    </submittedName>
</protein>
<evidence type="ECO:0000256" key="4">
    <source>
        <dbReference type="ARBA" id="ARBA00022917"/>
    </source>
</evidence>
<dbReference type="OrthoDB" id="10250831at2759"/>
<dbReference type="Pfam" id="PF02020">
    <property type="entry name" value="W2"/>
    <property type="match status" value="1"/>
</dbReference>
<comment type="similarity">
    <text evidence="1">Belongs to the eIF-2-beta/eIF-5 family.</text>
</comment>
<dbReference type="VEuPathDB" id="CryptoDB:ChTU502y2012_407g1215"/>
<dbReference type="PANTHER" id="PTHR23001">
    <property type="entry name" value="EUKARYOTIC TRANSLATION INITIATION FACTOR"/>
    <property type="match status" value="1"/>
</dbReference>
<feature type="compositionally biased region" description="Basic and acidic residues" evidence="6">
    <location>
        <begin position="157"/>
        <end position="167"/>
    </location>
</feature>
<dbReference type="CDD" id="cd11561">
    <property type="entry name" value="W2_eIF5"/>
    <property type="match status" value="1"/>
</dbReference>
<keyword evidence="4" id="KW-0648">Protein biosynthesis</keyword>
<dbReference type="InterPro" id="IPR002735">
    <property type="entry name" value="Transl_init_fac_IF2/IF5_dom"/>
</dbReference>
<dbReference type="Proteomes" id="UP001429100">
    <property type="component" value="Unassembled WGS sequence"/>
</dbReference>
<reference evidence="9 10" key="3">
    <citation type="submission" date="2017-10" db="EMBL/GenBank/DDBJ databases">
        <title>Consistent, comparative and evidence-based genome annotation and re-annotation for the closely-related species, Cryptosporidium parvum, C. hominis and C. tyzzeri.</title>
        <authorList>
            <person name="Baptista R.P."/>
            <person name="Li Y."/>
            <person name="Sateriale A."/>
            <person name="Striepen B."/>
            <person name="Kissinger J.C."/>
        </authorList>
    </citation>
    <scope>NUCLEOTIDE SEQUENCE [LARGE SCALE GENOMIC DNA]</scope>
    <source>
        <strain evidence="9">30976</strain>
    </source>
</reference>
<dbReference type="EMBL" id="JTAI01000004">
    <property type="protein sequence ID" value="PPS94881.1"/>
    <property type="molecule type" value="Genomic_DNA"/>
</dbReference>
<dbReference type="GO" id="GO:0003743">
    <property type="term" value="F:translation initiation factor activity"/>
    <property type="evidence" value="ECO:0007669"/>
    <property type="project" value="UniProtKB-KW"/>
</dbReference>
<dbReference type="GO" id="GO:0005525">
    <property type="term" value="F:GTP binding"/>
    <property type="evidence" value="ECO:0007669"/>
    <property type="project" value="UniProtKB-KW"/>
</dbReference>
<dbReference type="InterPro" id="IPR003307">
    <property type="entry name" value="W2_domain"/>
</dbReference>
<dbReference type="SUPFAM" id="SSF100966">
    <property type="entry name" value="Translation initiation factor 2 beta, aIF2beta, N-terminal domain"/>
    <property type="match status" value="1"/>
</dbReference>
<gene>
    <name evidence="8" type="ORF">CHUDEA7_2430</name>
    <name evidence="9" type="ORF">GY17_00002041</name>
</gene>
<dbReference type="SUPFAM" id="SSF75689">
    <property type="entry name" value="Zinc-binding domain of translation initiation factor 2 beta"/>
    <property type="match status" value="1"/>
</dbReference>
<dbReference type="GO" id="GO:0005092">
    <property type="term" value="F:GDP-dissociation inhibitor activity"/>
    <property type="evidence" value="ECO:0007669"/>
    <property type="project" value="TreeGrafter"/>
</dbReference>
<dbReference type="Gene3D" id="3.30.30.170">
    <property type="match status" value="1"/>
</dbReference>
<feature type="compositionally biased region" description="Acidic residues" evidence="6">
    <location>
        <begin position="378"/>
        <end position="401"/>
    </location>
</feature>
<dbReference type="PANTHER" id="PTHR23001:SF7">
    <property type="entry name" value="EUKARYOTIC TRANSLATION INITIATION FACTOR 5"/>
    <property type="match status" value="1"/>
</dbReference>
<accession>A0A0S4TIN5</accession>
<dbReference type="InterPro" id="IPR016190">
    <property type="entry name" value="Transl_init_fac_IF2/IF5_Zn-bd"/>
</dbReference>
<dbReference type="Pfam" id="PF01873">
    <property type="entry name" value="eIF-5_eIF-2B"/>
    <property type="match status" value="1"/>
</dbReference>
<name>A0A0S4TIN5_CRYHO</name>
<reference evidence="9 10" key="1">
    <citation type="submission" date="2014-11" db="EMBL/GenBank/DDBJ databases">
        <title>Comparative genomic analysis of Cryptosporidium hominis reveals occurrence of genetic recombination in virulent subtypes.</title>
        <authorList>
            <person name="Guo Y."/>
            <person name="Tang K."/>
            <person name="Frace M."/>
            <person name="Li N."/>
            <person name="Roellig D.M."/>
            <person name="Sammons S."/>
            <person name="Knipe K."/>
            <person name="Rowe L."/>
            <person name="Feng Y."/>
            <person name="Xiao L."/>
        </authorList>
    </citation>
    <scope>NUCLEOTIDE SEQUENCE [LARGE SCALE GENOMIC DNA]</scope>
    <source>
        <strain evidence="9">30976</strain>
    </source>
</reference>
<dbReference type="InterPro" id="IPR045196">
    <property type="entry name" value="IF2/IF5"/>
</dbReference>
<keyword evidence="5" id="KW-0342">GTP-binding</keyword>
<dbReference type="GO" id="GO:0005829">
    <property type="term" value="C:cytosol"/>
    <property type="evidence" value="ECO:0007669"/>
    <property type="project" value="TreeGrafter"/>
</dbReference>
<dbReference type="VEuPathDB" id="CryptoDB:GY17_00002041"/>
<feature type="compositionally biased region" description="Polar residues" evidence="6">
    <location>
        <begin position="169"/>
        <end position="179"/>
    </location>
</feature>
<dbReference type="InterPro" id="IPR016189">
    <property type="entry name" value="Transl_init_fac_IF2/IF5_N"/>
</dbReference>
<reference evidence="8" key="2">
    <citation type="submission" date="2015-08" db="EMBL/GenBank/DDBJ databases">
        <authorList>
            <person name="Babu N.S."/>
            <person name="Beckwith C.J."/>
            <person name="Beseler K.G."/>
            <person name="Brison A."/>
            <person name="Carone J.V."/>
            <person name="Caskin T.P."/>
            <person name="Diamond M."/>
            <person name="Durham M.E."/>
            <person name="Foxe J.M."/>
            <person name="Go M."/>
            <person name="Henderson B.A."/>
            <person name="Jones I.B."/>
            <person name="McGettigan J.A."/>
            <person name="Micheletti S.J."/>
            <person name="Nasrallah M.E."/>
            <person name="Ortiz D."/>
            <person name="Piller C.R."/>
            <person name="Privatt S.R."/>
            <person name="Schneider S.L."/>
            <person name="Sharp S."/>
            <person name="Smith T.C."/>
            <person name="Stanton J.D."/>
            <person name="Ullery H.E."/>
            <person name="Wilson R.J."/>
            <person name="Serrano M.G."/>
            <person name="Buck G."/>
            <person name="Lee V."/>
            <person name="Wang Y."/>
            <person name="Carvalho R."/>
            <person name="Voegtly L."/>
            <person name="Shi R."/>
            <person name="Duckworth R."/>
            <person name="Johnson A."/>
            <person name="Loviza R."/>
            <person name="Walstead R."/>
            <person name="Shah Z."/>
            <person name="Kiflezghi M."/>
            <person name="Wade K."/>
            <person name="Ball S.L."/>
            <person name="Bradley K.W."/>
            <person name="Asai D.J."/>
            <person name="Bowman C.A."/>
            <person name="Russell D.A."/>
            <person name="Pope W.H."/>
            <person name="Jacobs-Sera D."/>
            <person name="Hendrix R.W."/>
            <person name="Hatfull G.F."/>
        </authorList>
    </citation>
    <scope>NUCLEOTIDE SEQUENCE [LARGE SCALE GENOMIC DNA]</scope>
</reference>
<dbReference type="Gene3D" id="1.25.40.180">
    <property type="match status" value="1"/>
</dbReference>
<dbReference type="InterPro" id="IPR016024">
    <property type="entry name" value="ARM-type_fold"/>
</dbReference>
<dbReference type="FunFam" id="2.20.25.350:FF:000001">
    <property type="entry name" value="Eukaryotic translation initiation factor 5"/>
    <property type="match status" value="1"/>
</dbReference>
<feature type="region of interest" description="Disordered" evidence="6">
    <location>
        <begin position="427"/>
        <end position="460"/>
    </location>
</feature>
<dbReference type="EMBL" id="LN877953">
    <property type="protein sequence ID" value="CUV07229.1"/>
    <property type="molecule type" value="Genomic_DNA"/>
</dbReference>
<dbReference type="VEuPathDB" id="CryptoDB:CHUDEA7_2430"/>
<evidence type="ECO:0000256" key="6">
    <source>
        <dbReference type="SAM" id="MobiDB-lite"/>
    </source>
</evidence>
<sequence>MLNIPSTVDDPNYRYKMPKLVSKIEGRGNGIRTKIVNMADIARSLKRPPAYPTKFFGCELGALSKWEDKEEKSIVNGAHQQNDLQRLMDKFIQMYVLCPNCELPEIDIIVKKERVSCKCNACGYIGALDNNHKITTYISKNPPGGVESTMGSKNKKERRERDKDRSSEGCNNSNGSTAADNEKPSKHKSKKASKKSSKKSPHELDIFEKDVLTFESPEIVDVIERLTNFMQKNEEVSPEDFFSELRVLQVSQDFDEFMRFSVLLTVLFGLKDPIDPKVFKLRIPYISKAVEGSLRSNAIISIFESYCVEKNPSTLATYPYLIQQLYDADILSEKVILKYYQKDAPTSWVSGCSTQDTFEKAKKSCEPFVDWLLDGSNDESDLSDENNDDCDTNNSDIDEDDSHSPVRSSRVKVKSLNISEKLDSYKFESCSGSEDDGSLTKNVENSQSQNSDSDLDIDNI</sequence>
<evidence type="ECO:0000256" key="1">
    <source>
        <dbReference type="ARBA" id="ARBA00010397"/>
    </source>
</evidence>
<evidence type="ECO:0000256" key="2">
    <source>
        <dbReference type="ARBA" id="ARBA00022540"/>
    </source>
</evidence>
<dbReference type="VEuPathDB" id="CryptoDB:Chro.70278"/>
<dbReference type="SMART" id="SM00653">
    <property type="entry name" value="eIF2B_5"/>
    <property type="match status" value="1"/>
</dbReference>
<evidence type="ECO:0000313" key="9">
    <source>
        <dbReference type="EMBL" id="PPS94881.1"/>
    </source>
</evidence>
<feature type="domain" description="W2" evidence="7">
    <location>
        <begin position="209"/>
        <end position="382"/>
    </location>
</feature>
<evidence type="ECO:0000256" key="3">
    <source>
        <dbReference type="ARBA" id="ARBA00022741"/>
    </source>
</evidence>
<keyword evidence="10" id="KW-1185">Reference proteome</keyword>
<proteinExistence type="inferred from homology"/>
<dbReference type="PROSITE" id="PS51363">
    <property type="entry name" value="W2"/>
    <property type="match status" value="1"/>
</dbReference>
<evidence type="ECO:0000313" key="8">
    <source>
        <dbReference type="EMBL" id="CUV07229.1"/>
    </source>
</evidence>